<dbReference type="RefSeq" id="WP_225975085.1">
    <property type="nucleotide sequence ID" value="NZ_CP042432.1"/>
</dbReference>
<dbReference type="InterPro" id="IPR016024">
    <property type="entry name" value="ARM-type_fold"/>
</dbReference>
<name>A0A4R3KJK7_9SPHI</name>
<protein>
    <submittedName>
        <fullName evidence="1">DNA alkylation repair enzyme</fullName>
    </submittedName>
</protein>
<organism evidence="1 2">
    <name type="scientific">Anseongella ginsenosidimutans</name>
    <dbReference type="NCBI Taxonomy" id="496056"/>
    <lineage>
        <taxon>Bacteria</taxon>
        <taxon>Pseudomonadati</taxon>
        <taxon>Bacteroidota</taxon>
        <taxon>Sphingobacteriia</taxon>
        <taxon>Sphingobacteriales</taxon>
        <taxon>Sphingobacteriaceae</taxon>
        <taxon>Anseongella</taxon>
    </lineage>
</organism>
<proteinExistence type="predicted"/>
<dbReference type="PANTHER" id="PTHR41291">
    <property type="entry name" value="DNA ALKYLATION REPAIR PROTEIN"/>
    <property type="match status" value="1"/>
</dbReference>
<dbReference type="Gene3D" id="1.25.10.90">
    <property type="match status" value="1"/>
</dbReference>
<evidence type="ECO:0000313" key="2">
    <source>
        <dbReference type="Proteomes" id="UP000295807"/>
    </source>
</evidence>
<comment type="caution">
    <text evidence="1">The sequence shown here is derived from an EMBL/GenBank/DDBJ whole genome shotgun (WGS) entry which is preliminary data.</text>
</comment>
<dbReference type="CDD" id="cd06561">
    <property type="entry name" value="AlkD_like"/>
    <property type="match status" value="1"/>
</dbReference>
<dbReference type="Proteomes" id="UP000295807">
    <property type="component" value="Unassembled WGS sequence"/>
</dbReference>
<dbReference type="EMBL" id="SMAD01000024">
    <property type="protein sequence ID" value="TCS83945.1"/>
    <property type="molecule type" value="Genomic_DNA"/>
</dbReference>
<accession>A0A4R3KJK7</accession>
<gene>
    <name evidence="1" type="ORF">EDD80_1242</name>
</gene>
<sequence>MFRILVSHFEIQLMYDNENDKKYLRQYKRLKAAKLKKIMKTKPLPKSIKLDMKLSSKAESILAQINTKTKLGDLRKIAKDIKKDHELALELWSTGRFLPRQLAILIMDSKALSQDLIDKLDKDMQTHPFGERNQLIDWLMANQLTKDKKTITLIQSWKNSPSSLQRRTYWYYQARLRWTGQTPPENTPDLLSAMETGIAMEEPEVQWAMNFTAGWIGVYEKKYRNRCVALGEKTGLYKDEMVSRGCTPNYLPAFIAMESNKRNL</sequence>
<dbReference type="PANTHER" id="PTHR41291:SF1">
    <property type="entry name" value="DNA ALKYLATION REPAIR PROTEIN"/>
    <property type="match status" value="1"/>
</dbReference>
<dbReference type="AlphaFoldDB" id="A0A4R3KJK7"/>
<keyword evidence="2" id="KW-1185">Reference proteome</keyword>
<dbReference type="InterPro" id="IPR014825">
    <property type="entry name" value="DNA_alkylation"/>
</dbReference>
<evidence type="ECO:0000313" key="1">
    <source>
        <dbReference type="EMBL" id="TCS83945.1"/>
    </source>
</evidence>
<dbReference type="Pfam" id="PF08713">
    <property type="entry name" value="DNA_alkylation"/>
    <property type="match status" value="1"/>
</dbReference>
<reference evidence="1 2" key="1">
    <citation type="submission" date="2019-03" db="EMBL/GenBank/DDBJ databases">
        <title>Genomic Encyclopedia of Type Strains, Phase IV (KMG-IV): sequencing the most valuable type-strain genomes for metagenomic binning, comparative biology and taxonomic classification.</title>
        <authorList>
            <person name="Goeker M."/>
        </authorList>
    </citation>
    <scope>NUCLEOTIDE SEQUENCE [LARGE SCALE GENOMIC DNA]</scope>
    <source>
        <strain evidence="1 2">DSM 21100</strain>
    </source>
</reference>
<dbReference type="SUPFAM" id="SSF48371">
    <property type="entry name" value="ARM repeat"/>
    <property type="match status" value="1"/>
</dbReference>